<evidence type="ECO:0000256" key="1">
    <source>
        <dbReference type="SAM" id="Coils"/>
    </source>
</evidence>
<sequence length="554" mass="63918">MDTVPPRLRPINPNFLHSTYVPCKAEVSRMSEMLTKDTKKLKQYKTEIDLLRRKLEQLETQEQDLETRIEKCCSVLAVTSQRKLPREIWENIFHIACFSHSQGWYRSLIIRSDVYRGRRQKGILSVPIILTHVCSRWREIVTQCPRLWASIHIRLWEGYPRSGKKLVKMVLANSAPCPLTLRIFLFNYDVIRERVRATCEVLADHFSRCERLFVYFGASARIDPLTPFRGQNITFNNLGFFSFYGNRSDELDIDNPFCQALRHAPKLTGVELGYILYPLNLLPNQQITTLSIATLDVHHFDDFLLVLEVSRCLCALKLKTFYTHRQDDPPGLVPRRVELPCLSNLSICFYHPPTFNDPMLEVLLSSLVLPSLSSYELSCAFPSDITYSHWPSWLCGMLQYSSATLRHLQLTLSFPYDTVNWDMEPLSVLINTVPRLDHLHLRVVSRGTFSDWGESMITHFLSDLADVKSDNAIVPNLTYLCLTKTKLTFDIIRLVVDVAASRSPSRLSAMVDVNVRPLEELRVIHFEPNSPSRFVEPYREAIEGLERDGVKIVI</sequence>
<dbReference type="AlphaFoldDB" id="A0A9P7RMJ0"/>
<proteinExistence type="predicted"/>
<name>A0A9P7RMJ0_9AGAR</name>
<evidence type="ECO:0000313" key="2">
    <source>
        <dbReference type="EMBL" id="KAG7086077.1"/>
    </source>
</evidence>
<feature type="coiled-coil region" evidence="1">
    <location>
        <begin position="34"/>
        <end position="75"/>
    </location>
</feature>
<protein>
    <recommendedName>
        <fullName evidence="4">F-box domain-containing protein</fullName>
    </recommendedName>
</protein>
<comment type="caution">
    <text evidence="2">The sequence shown here is derived from an EMBL/GenBank/DDBJ whole genome shotgun (WGS) entry which is preliminary data.</text>
</comment>
<dbReference type="OrthoDB" id="3266451at2759"/>
<dbReference type="KEGG" id="more:E1B28_003594"/>
<dbReference type="RefSeq" id="XP_043002548.1">
    <property type="nucleotide sequence ID" value="XM_043160591.1"/>
</dbReference>
<gene>
    <name evidence="2" type="ORF">E1B28_003594</name>
</gene>
<accession>A0A9P7RMJ0</accession>
<keyword evidence="3" id="KW-1185">Reference proteome</keyword>
<organism evidence="2 3">
    <name type="scientific">Marasmius oreades</name>
    <name type="common">fairy-ring Marasmius</name>
    <dbReference type="NCBI Taxonomy" id="181124"/>
    <lineage>
        <taxon>Eukaryota</taxon>
        <taxon>Fungi</taxon>
        <taxon>Dikarya</taxon>
        <taxon>Basidiomycota</taxon>
        <taxon>Agaricomycotina</taxon>
        <taxon>Agaricomycetes</taxon>
        <taxon>Agaricomycetidae</taxon>
        <taxon>Agaricales</taxon>
        <taxon>Marasmiineae</taxon>
        <taxon>Marasmiaceae</taxon>
        <taxon>Marasmius</taxon>
    </lineage>
</organism>
<evidence type="ECO:0008006" key="4">
    <source>
        <dbReference type="Google" id="ProtNLM"/>
    </source>
</evidence>
<dbReference type="GeneID" id="66072670"/>
<keyword evidence="1" id="KW-0175">Coiled coil</keyword>
<evidence type="ECO:0000313" key="3">
    <source>
        <dbReference type="Proteomes" id="UP001049176"/>
    </source>
</evidence>
<dbReference type="Proteomes" id="UP001049176">
    <property type="component" value="Chromosome 11"/>
</dbReference>
<dbReference type="EMBL" id="CM032191">
    <property type="protein sequence ID" value="KAG7086077.1"/>
    <property type="molecule type" value="Genomic_DNA"/>
</dbReference>
<reference evidence="2" key="1">
    <citation type="journal article" date="2021" name="Genome Biol. Evol.">
        <title>The assembled and annotated genome of the fairy-ring fungus Marasmius oreades.</title>
        <authorList>
            <person name="Hiltunen M."/>
            <person name="Ament-Velasquez S.L."/>
            <person name="Johannesson H."/>
        </authorList>
    </citation>
    <scope>NUCLEOTIDE SEQUENCE</scope>
    <source>
        <strain evidence="2">03SP1</strain>
    </source>
</reference>